<comment type="caution">
    <text evidence="2">The sequence shown here is derived from an EMBL/GenBank/DDBJ whole genome shotgun (WGS) entry which is preliminary data.</text>
</comment>
<dbReference type="EMBL" id="NCKW01011114">
    <property type="protein sequence ID" value="POM64394.1"/>
    <property type="molecule type" value="Genomic_DNA"/>
</dbReference>
<keyword evidence="2" id="KW-0808">Transferase</keyword>
<feature type="domain" description="Reverse transcriptase" evidence="1">
    <location>
        <begin position="34"/>
        <end position="96"/>
    </location>
</feature>
<evidence type="ECO:0000259" key="1">
    <source>
        <dbReference type="Pfam" id="PF00078"/>
    </source>
</evidence>
<dbReference type="InterPro" id="IPR000477">
    <property type="entry name" value="RT_dom"/>
</dbReference>
<dbReference type="CDD" id="cd01647">
    <property type="entry name" value="RT_LTR"/>
    <property type="match status" value="1"/>
</dbReference>
<reference evidence="2 3" key="1">
    <citation type="journal article" date="2017" name="Genome Biol. Evol.">
        <title>Phytophthora megakarya and P. palmivora, closely related causal agents of cacao black pod rot, underwent increases in genome sizes and gene numbers by different mechanisms.</title>
        <authorList>
            <person name="Ali S.S."/>
            <person name="Shao J."/>
            <person name="Lary D.J."/>
            <person name="Kronmiller B."/>
            <person name="Shen D."/>
            <person name="Strem M.D."/>
            <person name="Amoako-Attah I."/>
            <person name="Akrofi A.Y."/>
            <person name="Begoude B.A."/>
            <person name="Ten Hoopen G.M."/>
            <person name="Coulibaly K."/>
            <person name="Kebe B.I."/>
            <person name="Melnick R.L."/>
            <person name="Guiltinan M.J."/>
            <person name="Tyler B.M."/>
            <person name="Meinhardt L.W."/>
            <person name="Bailey B.A."/>
        </authorList>
    </citation>
    <scope>NUCLEOTIDE SEQUENCE [LARGE SCALE GENOMIC DNA]</scope>
    <source>
        <strain evidence="3">sbr112.9</strain>
    </source>
</reference>
<evidence type="ECO:0000313" key="2">
    <source>
        <dbReference type="EMBL" id="POM64394.1"/>
    </source>
</evidence>
<dbReference type="Gene3D" id="3.10.10.10">
    <property type="entry name" value="HIV Type 1 Reverse Transcriptase, subunit A, domain 1"/>
    <property type="match status" value="1"/>
</dbReference>
<protein>
    <submittedName>
        <fullName evidence="2">Reverse transcriptase</fullName>
    </submittedName>
</protein>
<dbReference type="InterPro" id="IPR051320">
    <property type="entry name" value="Viral_Replic_Matur_Polypro"/>
</dbReference>
<name>A0A2P4XFT8_9STRA</name>
<dbReference type="SUPFAM" id="SSF56672">
    <property type="entry name" value="DNA/RNA polymerases"/>
    <property type="match status" value="1"/>
</dbReference>
<dbReference type="OrthoDB" id="107959at2759"/>
<dbReference type="PANTHER" id="PTHR33064">
    <property type="entry name" value="POL PROTEIN"/>
    <property type="match status" value="1"/>
</dbReference>
<keyword evidence="2" id="KW-0548">Nucleotidyltransferase</keyword>
<evidence type="ECO:0000313" key="3">
    <source>
        <dbReference type="Proteomes" id="UP000237271"/>
    </source>
</evidence>
<dbReference type="PANTHER" id="PTHR33064:SF37">
    <property type="entry name" value="RIBONUCLEASE H"/>
    <property type="match status" value="1"/>
</dbReference>
<dbReference type="Gene3D" id="3.30.70.270">
    <property type="match status" value="2"/>
</dbReference>
<dbReference type="GO" id="GO:0003964">
    <property type="term" value="F:RNA-directed DNA polymerase activity"/>
    <property type="evidence" value="ECO:0007669"/>
    <property type="project" value="UniProtKB-KW"/>
</dbReference>
<keyword evidence="2" id="KW-0695">RNA-directed DNA polymerase</keyword>
<dbReference type="InterPro" id="IPR043502">
    <property type="entry name" value="DNA/RNA_pol_sf"/>
</dbReference>
<organism evidence="2 3">
    <name type="scientific">Phytophthora palmivora</name>
    <dbReference type="NCBI Taxonomy" id="4796"/>
    <lineage>
        <taxon>Eukaryota</taxon>
        <taxon>Sar</taxon>
        <taxon>Stramenopiles</taxon>
        <taxon>Oomycota</taxon>
        <taxon>Peronosporomycetes</taxon>
        <taxon>Peronosporales</taxon>
        <taxon>Peronosporaceae</taxon>
        <taxon>Phytophthora</taxon>
    </lineage>
</organism>
<dbReference type="Pfam" id="PF00078">
    <property type="entry name" value="RVT_1"/>
    <property type="match status" value="1"/>
</dbReference>
<sequence length="248" mass="28595">MLKAGLIRPSISPHGVPTFCIKKPTIRQFTPMPRKDDIFDQMTGCRWYSCFDLLSGYYQIRMREKDILLTTFQTPEGLFEYLGVPTGLSNAPATFNHEDINVYLAAVEQVFQRCLDRQLYFKLTKSTIYSREVPCLGDFVGIEGVRIDPDKVAVIQEWPVSRTIKDLQSFLGNTVYVRRFCQHYAESTFQPYLIEIKGARLDTLDPSCFRSPQYSLRRTPVLALPDFTRPFRIRTDASQFGGVLYQSE</sequence>
<gene>
    <name evidence="2" type="ORF">PHPALM_20087</name>
</gene>
<dbReference type="AlphaFoldDB" id="A0A2P4XFT8"/>
<accession>A0A2P4XFT8</accession>
<keyword evidence="3" id="KW-1185">Reference proteome</keyword>
<dbReference type="InterPro" id="IPR043128">
    <property type="entry name" value="Rev_trsase/Diguanyl_cyclase"/>
</dbReference>
<dbReference type="Proteomes" id="UP000237271">
    <property type="component" value="Unassembled WGS sequence"/>
</dbReference>
<proteinExistence type="predicted"/>